<dbReference type="Pfam" id="PF00856">
    <property type="entry name" value="SET"/>
    <property type="match status" value="1"/>
</dbReference>
<comment type="caution">
    <text evidence="2">The sequence shown here is derived from an EMBL/GenBank/DDBJ whole genome shotgun (WGS) entry which is preliminary data.</text>
</comment>
<dbReference type="AlphaFoldDB" id="A0ABD3XSQ2"/>
<dbReference type="EMBL" id="JBJQND010000001">
    <property type="protein sequence ID" value="KAL3889220.1"/>
    <property type="molecule type" value="Genomic_DNA"/>
</dbReference>
<reference evidence="2 3" key="1">
    <citation type="submission" date="2024-11" db="EMBL/GenBank/DDBJ databases">
        <title>Chromosome-level genome assembly of the freshwater bivalve Anodonta woodiana.</title>
        <authorList>
            <person name="Chen X."/>
        </authorList>
    </citation>
    <scope>NUCLEOTIDE SEQUENCE [LARGE SCALE GENOMIC DNA]</scope>
    <source>
        <strain evidence="2">MN2024</strain>
        <tissue evidence="2">Gills</tissue>
    </source>
</reference>
<accession>A0ABD3XSQ2</accession>
<keyword evidence="3" id="KW-1185">Reference proteome</keyword>
<feature type="domain" description="SET" evidence="1">
    <location>
        <begin position="23"/>
        <end position="148"/>
    </location>
</feature>
<organism evidence="2 3">
    <name type="scientific">Sinanodonta woodiana</name>
    <name type="common">Chinese pond mussel</name>
    <name type="synonym">Anodonta woodiana</name>
    <dbReference type="NCBI Taxonomy" id="1069815"/>
    <lineage>
        <taxon>Eukaryota</taxon>
        <taxon>Metazoa</taxon>
        <taxon>Spiralia</taxon>
        <taxon>Lophotrochozoa</taxon>
        <taxon>Mollusca</taxon>
        <taxon>Bivalvia</taxon>
        <taxon>Autobranchia</taxon>
        <taxon>Heteroconchia</taxon>
        <taxon>Palaeoheterodonta</taxon>
        <taxon>Unionida</taxon>
        <taxon>Unionoidea</taxon>
        <taxon>Unionidae</taxon>
        <taxon>Unioninae</taxon>
        <taxon>Sinanodonta</taxon>
    </lineage>
</organism>
<dbReference type="SMART" id="SM00317">
    <property type="entry name" value="SET"/>
    <property type="match status" value="1"/>
</dbReference>
<feature type="non-terminal residue" evidence="2">
    <location>
        <position position="1"/>
    </location>
</feature>
<dbReference type="InterPro" id="IPR051760">
    <property type="entry name" value="KMT5A"/>
</dbReference>
<evidence type="ECO:0000313" key="3">
    <source>
        <dbReference type="Proteomes" id="UP001634394"/>
    </source>
</evidence>
<dbReference type="Proteomes" id="UP001634394">
    <property type="component" value="Unassembled WGS sequence"/>
</dbReference>
<dbReference type="InterPro" id="IPR001214">
    <property type="entry name" value="SET_dom"/>
</dbReference>
<dbReference type="SUPFAM" id="SSF82199">
    <property type="entry name" value="SET domain"/>
    <property type="match status" value="1"/>
</dbReference>
<dbReference type="PANTHER" id="PTHR46167:SF1">
    <property type="entry name" value="N-LYSINE METHYLTRANSFERASE KMT5A"/>
    <property type="match status" value="1"/>
</dbReference>
<dbReference type="Gene3D" id="2.170.270.10">
    <property type="entry name" value="SET domain"/>
    <property type="match status" value="1"/>
</dbReference>
<evidence type="ECO:0000313" key="2">
    <source>
        <dbReference type="EMBL" id="KAL3889220.1"/>
    </source>
</evidence>
<dbReference type="InterPro" id="IPR046341">
    <property type="entry name" value="SET_dom_sf"/>
</dbReference>
<evidence type="ECO:0000259" key="1">
    <source>
        <dbReference type="PROSITE" id="PS50280"/>
    </source>
</evidence>
<dbReference type="PROSITE" id="PS50280">
    <property type="entry name" value="SET"/>
    <property type="match status" value="1"/>
</dbReference>
<protein>
    <recommendedName>
        <fullName evidence="1">SET domain-containing protein</fullName>
    </recommendedName>
</protein>
<dbReference type="PANTHER" id="PTHR46167">
    <property type="entry name" value="N-LYSINE METHYLTRANSFERASE KMT5A"/>
    <property type="match status" value="1"/>
</dbReference>
<feature type="non-terminal residue" evidence="2">
    <location>
        <position position="159"/>
    </location>
</feature>
<name>A0ABD3XSQ2_SINWO</name>
<sequence length="159" mass="18563">SSSRGMTAMEEAEWYIKSGLDKEEFSVKFISKEIGQGVFAACTFHKGDFLLEYFGERITKSQAEDREKTIYARNKRFYLYIFKHDGKEMCTDATRNLNRICRLVNDAPEKDANAKMRKFVIKTSSLPYLALFATRDIQIGEQILYDYGDHVENLSWRKK</sequence>
<proteinExistence type="predicted"/>
<gene>
    <name evidence="2" type="ORF">ACJMK2_001567</name>
</gene>